<evidence type="ECO:0000256" key="4">
    <source>
        <dbReference type="ARBA" id="ARBA00023012"/>
    </source>
</evidence>
<evidence type="ECO:0000256" key="7">
    <source>
        <dbReference type="ARBA" id="ARBA00023163"/>
    </source>
</evidence>
<evidence type="ECO:0000259" key="11">
    <source>
        <dbReference type="PROSITE" id="PS51755"/>
    </source>
</evidence>
<name>A0ABX8E408_9SPHN</name>
<dbReference type="Gene3D" id="6.10.250.690">
    <property type="match status" value="1"/>
</dbReference>
<evidence type="ECO:0000256" key="3">
    <source>
        <dbReference type="ARBA" id="ARBA00022553"/>
    </source>
</evidence>
<dbReference type="PANTHER" id="PTHR48111:SF39">
    <property type="entry name" value="TRANSCRIPTIONAL REGULATORY PROTEIN CPXR"/>
    <property type="match status" value="1"/>
</dbReference>
<evidence type="ECO:0000256" key="9">
    <source>
        <dbReference type="PROSITE-ProRule" id="PRU01091"/>
    </source>
</evidence>
<dbReference type="Gene3D" id="3.40.50.2300">
    <property type="match status" value="1"/>
</dbReference>
<dbReference type="CDD" id="cd17623">
    <property type="entry name" value="REC_OmpR_CpxR"/>
    <property type="match status" value="1"/>
</dbReference>
<dbReference type="SMART" id="SM00862">
    <property type="entry name" value="Trans_reg_C"/>
    <property type="match status" value="1"/>
</dbReference>
<protein>
    <submittedName>
        <fullName evidence="12">Response regulator transcription factor</fullName>
    </submittedName>
</protein>
<proteinExistence type="predicted"/>
<dbReference type="PROSITE" id="PS51755">
    <property type="entry name" value="OMPR_PHOB"/>
    <property type="match status" value="1"/>
</dbReference>
<evidence type="ECO:0000256" key="5">
    <source>
        <dbReference type="ARBA" id="ARBA00023015"/>
    </source>
</evidence>
<keyword evidence="13" id="KW-1185">Reference proteome</keyword>
<dbReference type="InterPro" id="IPR001867">
    <property type="entry name" value="OmpR/PhoB-type_DNA-bd"/>
</dbReference>
<sequence length="244" mass="26503">MRHLRAVNEASDEGAKRILLIDDDVELAALLGEYLESEGFVVDAVANGVQGIARALEGGHDVVVLDIMMPGLSGIDVLRRLRETSEVPVLMLTARGDEIDRVIGLELGADDYVAKPCFPRELVARLRAILRRQRPLPGQTFAATPTLRAGALEIQVPERRALWQGRALELTPTEFNILVLLVRGGEAVATKDELSLRGLGRARQSYDRSIDVHVSNLRLKLEAGSGGAAGIETVRGVGYRLNLS</sequence>
<accession>A0ABX8E408</accession>
<evidence type="ECO:0000259" key="10">
    <source>
        <dbReference type="PROSITE" id="PS50110"/>
    </source>
</evidence>
<dbReference type="SMART" id="SM00448">
    <property type="entry name" value="REC"/>
    <property type="match status" value="1"/>
</dbReference>
<keyword evidence="5" id="KW-0805">Transcription regulation</keyword>
<dbReference type="EMBL" id="CP054856">
    <property type="protein sequence ID" value="QVM83729.1"/>
    <property type="molecule type" value="Genomic_DNA"/>
</dbReference>
<organism evidence="12 13">
    <name type="scientific">Novosphingobium decolorationis</name>
    <dbReference type="NCBI Taxonomy" id="2698673"/>
    <lineage>
        <taxon>Bacteria</taxon>
        <taxon>Pseudomonadati</taxon>
        <taxon>Pseudomonadota</taxon>
        <taxon>Alphaproteobacteria</taxon>
        <taxon>Sphingomonadales</taxon>
        <taxon>Sphingomonadaceae</taxon>
        <taxon>Novosphingobium</taxon>
    </lineage>
</organism>
<evidence type="ECO:0000313" key="12">
    <source>
        <dbReference type="EMBL" id="QVM83729.1"/>
    </source>
</evidence>
<feature type="domain" description="Response regulatory" evidence="10">
    <location>
        <begin position="17"/>
        <end position="130"/>
    </location>
</feature>
<keyword evidence="3 8" id="KW-0597">Phosphoprotein</keyword>
<gene>
    <name evidence="12" type="ORF">HT578_08480</name>
</gene>
<evidence type="ECO:0000256" key="2">
    <source>
        <dbReference type="ARBA" id="ARBA00022490"/>
    </source>
</evidence>
<dbReference type="InterPro" id="IPR039420">
    <property type="entry name" value="WalR-like"/>
</dbReference>
<evidence type="ECO:0000256" key="8">
    <source>
        <dbReference type="PROSITE-ProRule" id="PRU00169"/>
    </source>
</evidence>
<evidence type="ECO:0000256" key="1">
    <source>
        <dbReference type="ARBA" id="ARBA00004496"/>
    </source>
</evidence>
<dbReference type="InterPro" id="IPR036388">
    <property type="entry name" value="WH-like_DNA-bd_sf"/>
</dbReference>
<comment type="subcellular location">
    <subcellularLocation>
        <location evidence="1">Cytoplasm</location>
    </subcellularLocation>
</comment>
<keyword evidence="6 9" id="KW-0238">DNA-binding</keyword>
<dbReference type="Proteomes" id="UP000677126">
    <property type="component" value="Chromosome"/>
</dbReference>
<keyword evidence="4" id="KW-0902">Two-component regulatory system</keyword>
<dbReference type="Gene3D" id="1.10.10.10">
    <property type="entry name" value="Winged helix-like DNA-binding domain superfamily/Winged helix DNA-binding domain"/>
    <property type="match status" value="1"/>
</dbReference>
<feature type="modified residue" description="4-aspartylphosphate" evidence="8">
    <location>
        <position position="66"/>
    </location>
</feature>
<dbReference type="InterPro" id="IPR058124">
    <property type="entry name" value="CpxR-like_REC"/>
</dbReference>
<dbReference type="Pfam" id="PF00072">
    <property type="entry name" value="Response_reg"/>
    <property type="match status" value="1"/>
</dbReference>
<dbReference type="PROSITE" id="PS50110">
    <property type="entry name" value="RESPONSE_REGULATORY"/>
    <property type="match status" value="1"/>
</dbReference>
<keyword evidence="2" id="KW-0963">Cytoplasm</keyword>
<evidence type="ECO:0000256" key="6">
    <source>
        <dbReference type="ARBA" id="ARBA00023125"/>
    </source>
</evidence>
<dbReference type="RefSeq" id="WP_213503662.1">
    <property type="nucleotide sequence ID" value="NZ_CP054856.1"/>
</dbReference>
<reference evidence="12 13" key="1">
    <citation type="journal article" date="2021" name="Int. J. Syst. Evol. Microbiol.">
        <title>Novosphingobium decolorationis sp. nov., an aniline blue-decolourizing bacterium isolated from East Pacific sediment.</title>
        <authorList>
            <person name="Chen X."/>
            <person name="Dong B."/>
            <person name="Chen T."/>
            <person name="Ren N."/>
            <person name="Wang J."/>
            <person name="Xu Y."/>
            <person name="Yang J."/>
            <person name="Zhu S."/>
            <person name="Chen J."/>
        </authorList>
    </citation>
    <scope>NUCLEOTIDE SEQUENCE [LARGE SCALE GENOMIC DNA]</scope>
    <source>
        <strain evidence="12 13">502str22</strain>
    </source>
</reference>
<dbReference type="PANTHER" id="PTHR48111">
    <property type="entry name" value="REGULATOR OF RPOS"/>
    <property type="match status" value="1"/>
</dbReference>
<keyword evidence="7" id="KW-0804">Transcription</keyword>
<dbReference type="InterPro" id="IPR001789">
    <property type="entry name" value="Sig_transdc_resp-reg_receiver"/>
</dbReference>
<dbReference type="InterPro" id="IPR011006">
    <property type="entry name" value="CheY-like_superfamily"/>
</dbReference>
<dbReference type="InterPro" id="IPR016032">
    <property type="entry name" value="Sig_transdc_resp-reg_C-effctor"/>
</dbReference>
<dbReference type="SUPFAM" id="SSF52172">
    <property type="entry name" value="CheY-like"/>
    <property type="match status" value="1"/>
</dbReference>
<dbReference type="SUPFAM" id="SSF46894">
    <property type="entry name" value="C-terminal effector domain of the bipartite response regulators"/>
    <property type="match status" value="1"/>
</dbReference>
<dbReference type="CDD" id="cd00383">
    <property type="entry name" value="trans_reg_C"/>
    <property type="match status" value="1"/>
</dbReference>
<evidence type="ECO:0000313" key="13">
    <source>
        <dbReference type="Proteomes" id="UP000677126"/>
    </source>
</evidence>
<feature type="domain" description="OmpR/PhoB-type" evidence="11">
    <location>
        <begin position="144"/>
        <end position="243"/>
    </location>
</feature>
<feature type="DNA-binding region" description="OmpR/PhoB-type" evidence="9">
    <location>
        <begin position="144"/>
        <end position="243"/>
    </location>
</feature>
<dbReference type="Pfam" id="PF00486">
    <property type="entry name" value="Trans_reg_C"/>
    <property type="match status" value="1"/>
</dbReference>